<dbReference type="PANTHER" id="PTHR32294:SF4">
    <property type="entry name" value="ERROR-PRONE DNA POLYMERASE"/>
    <property type="match status" value="1"/>
</dbReference>
<dbReference type="PANTHER" id="PTHR32294">
    <property type="entry name" value="DNA POLYMERASE III SUBUNIT ALPHA"/>
    <property type="match status" value="1"/>
</dbReference>
<evidence type="ECO:0000256" key="13">
    <source>
        <dbReference type="HAMAP-Rule" id="MF_01902"/>
    </source>
</evidence>
<feature type="region of interest" description="Disordered" evidence="14">
    <location>
        <begin position="889"/>
        <end position="910"/>
    </location>
</feature>
<dbReference type="InterPro" id="IPR004013">
    <property type="entry name" value="PHP_dom"/>
</dbReference>
<evidence type="ECO:0000256" key="6">
    <source>
        <dbReference type="ARBA" id="ARBA00022679"/>
    </source>
</evidence>
<dbReference type="GO" id="GO:0006281">
    <property type="term" value="P:DNA repair"/>
    <property type="evidence" value="ECO:0007669"/>
    <property type="project" value="UniProtKB-UniRule"/>
</dbReference>
<name>A0A1T4RM16_9HYPH</name>
<evidence type="ECO:0000256" key="11">
    <source>
        <dbReference type="ARBA" id="ARBA00023204"/>
    </source>
</evidence>
<dbReference type="GO" id="GO:0008408">
    <property type="term" value="F:3'-5' exonuclease activity"/>
    <property type="evidence" value="ECO:0007669"/>
    <property type="project" value="InterPro"/>
</dbReference>
<keyword evidence="10 13" id="KW-0239">DNA-directed DNA polymerase</keyword>
<evidence type="ECO:0000256" key="7">
    <source>
        <dbReference type="ARBA" id="ARBA00022695"/>
    </source>
</evidence>
<feature type="region of interest" description="Disordered" evidence="14">
    <location>
        <begin position="1066"/>
        <end position="1114"/>
    </location>
</feature>
<dbReference type="CDD" id="cd07434">
    <property type="entry name" value="PHP_PolIIIA_DnaE2"/>
    <property type="match status" value="1"/>
</dbReference>
<feature type="compositionally biased region" description="Low complexity" evidence="14">
    <location>
        <begin position="889"/>
        <end position="900"/>
    </location>
</feature>
<evidence type="ECO:0000256" key="12">
    <source>
        <dbReference type="ARBA" id="ARBA00049244"/>
    </source>
</evidence>
<dbReference type="Proteomes" id="UP000190092">
    <property type="component" value="Unassembled WGS sequence"/>
</dbReference>
<evidence type="ECO:0000256" key="14">
    <source>
        <dbReference type="SAM" id="MobiDB-lite"/>
    </source>
</evidence>
<comment type="function">
    <text evidence="13">DNA polymerase involved in damage-induced mutagenesis and translesion synthesis (TLS). It is not the major replicative DNA polymerase.</text>
</comment>
<comment type="similarity">
    <text evidence="2 13">Belongs to the DNA polymerase type-C family. DnaE2 subfamily.</text>
</comment>
<evidence type="ECO:0000256" key="8">
    <source>
        <dbReference type="ARBA" id="ARBA00022705"/>
    </source>
</evidence>
<dbReference type="Pfam" id="PF17657">
    <property type="entry name" value="DNA_pol3_finger"/>
    <property type="match status" value="1"/>
</dbReference>
<evidence type="ECO:0000256" key="9">
    <source>
        <dbReference type="ARBA" id="ARBA00022763"/>
    </source>
</evidence>
<evidence type="ECO:0000259" key="15">
    <source>
        <dbReference type="SMART" id="SM00481"/>
    </source>
</evidence>
<evidence type="ECO:0000313" key="17">
    <source>
        <dbReference type="Proteomes" id="UP000190092"/>
    </source>
</evidence>
<dbReference type="GO" id="GO:0006260">
    <property type="term" value="P:DNA replication"/>
    <property type="evidence" value="ECO:0007669"/>
    <property type="project" value="UniProtKB-KW"/>
</dbReference>
<dbReference type="InterPro" id="IPR004365">
    <property type="entry name" value="NA-bd_OB_tRNA"/>
</dbReference>
<dbReference type="GO" id="GO:0005737">
    <property type="term" value="C:cytoplasm"/>
    <property type="evidence" value="ECO:0007669"/>
    <property type="project" value="UniProtKB-SubCell"/>
</dbReference>
<dbReference type="InterPro" id="IPR004805">
    <property type="entry name" value="DnaE2/DnaE/PolC"/>
</dbReference>
<dbReference type="CDD" id="cd04485">
    <property type="entry name" value="DnaE_OBF"/>
    <property type="match status" value="1"/>
</dbReference>
<comment type="catalytic activity">
    <reaction evidence="12 13">
        <text>DNA(n) + a 2'-deoxyribonucleoside 5'-triphosphate = DNA(n+1) + diphosphate</text>
        <dbReference type="Rhea" id="RHEA:22508"/>
        <dbReference type="Rhea" id="RHEA-COMP:17339"/>
        <dbReference type="Rhea" id="RHEA-COMP:17340"/>
        <dbReference type="ChEBI" id="CHEBI:33019"/>
        <dbReference type="ChEBI" id="CHEBI:61560"/>
        <dbReference type="ChEBI" id="CHEBI:173112"/>
        <dbReference type="EC" id="2.7.7.7"/>
    </reaction>
</comment>
<dbReference type="InterPro" id="IPR003141">
    <property type="entry name" value="Pol/His_phosphatase_N"/>
</dbReference>
<dbReference type="GO" id="GO:0003676">
    <property type="term" value="F:nucleic acid binding"/>
    <property type="evidence" value="ECO:0007669"/>
    <property type="project" value="InterPro"/>
</dbReference>
<gene>
    <name evidence="13" type="primary">dnaE2</name>
    <name evidence="16" type="ORF">SAMN02745126_03934</name>
</gene>
<feature type="compositionally biased region" description="Basic and acidic residues" evidence="14">
    <location>
        <begin position="1078"/>
        <end position="1114"/>
    </location>
</feature>
<organism evidence="16 17">
    <name type="scientific">Enhydrobacter aerosaccus</name>
    <dbReference type="NCBI Taxonomy" id="225324"/>
    <lineage>
        <taxon>Bacteria</taxon>
        <taxon>Pseudomonadati</taxon>
        <taxon>Pseudomonadota</taxon>
        <taxon>Alphaproteobacteria</taxon>
        <taxon>Hyphomicrobiales</taxon>
        <taxon>Enhydrobacter</taxon>
    </lineage>
</organism>
<dbReference type="NCBIfam" id="NF004225">
    <property type="entry name" value="PRK05672.1"/>
    <property type="match status" value="1"/>
</dbReference>
<keyword evidence="17" id="KW-1185">Reference proteome</keyword>
<dbReference type="Pfam" id="PF07733">
    <property type="entry name" value="DNA_pol3_alpha"/>
    <property type="match status" value="1"/>
</dbReference>
<dbReference type="Pfam" id="PF02811">
    <property type="entry name" value="PHP"/>
    <property type="match status" value="1"/>
</dbReference>
<accession>A0A1T4RM16</accession>
<dbReference type="SMART" id="SM00481">
    <property type="entry name" value="POLIIIAc"/>
    <property type="match status" value="1"/>
</dbReference>
<dbReference type="Gene3D" id="1.10.150.870">
    <property type="match status" value="1"/>
</dbReference>
<protein>
    <recommendedName>
        <fullName evidence="4 13">Error-prone DNA polymerase</fullName>
        <ecNumber evidence="3 13">2.7.7.7</ecNumber>
    </recommendedName>
</protein>
<dbReference type="HAMAP" id="MF_01902">
    <property type="entry name" value="DNApol_error_prone"/>
    <property type="match status" value="1"/>
</dbReference>
<dbReference type="Pfam" id="PF14579">
    <property type="entry name" value="HHH_6"/>
    <property type="match status" value="1"/>
</dbReference>
<dbReference type="STRING" id="225324.SAMN02745126_03934"/>
<evidence type="ECO:0000256" key="4">
    <source>
        <dbReference type="ARBA" id="ARBA00017273"/>
    </source>
</evidence>
<reference evidence="17" key="1">
    <citation type="submission" date="2017-02" db="EMBL/GenBank/DDBJ databases">
        <authorList>
            <person name="Varghese N."/>
            <person name="Submissions S."/>
        </authorList>
    </citation>
    <scope>NUCLEOTIDE SEQUENCE [LARGE SCALE GENOMIC DNA]</scope>
    <source>
        <strain evidence="17">ATCC 27094</strain>
    </source>
</reference>
<comment type="subcellular location">
    <subcellularLocation>
        <location evidence="1 13">Cytoplasm</location>
    </subcellularLocation>
</comment>
<keyword evidence="7 13" id="KW-0548">Nucleotidyltransferase</keyword>
<evidence type="ECO:0000256" key="1">
    <source>
        <dbReference type="ARBA" id="ARBA00004496"/>
    </source>
</evidence>
<dbReference type="EMBL" id="FUWJ01000005">
    <property type="protein sequence ID" value="SKA16983.1"/>
    <property type="molecule type" value="Genomic_DNA"/>
</dbReference>
<evidence type="ECO:0000256" key="10">
    <source>
        <dbReference type="ARBA" id="ARBA00022932"/>
    </source>
</evidence>
<sequence length="1114" mass="126425">MSIVDPMRYAELQVTTNYSFLRGGSHPGELVYRAAALGHNAIGIADRNTLAGVVRAFTAIKDYYEDEDVPEDKRLKLLVGARLETRDGYSLLAYPMNVEGYKRLSRLLTEGNRRAAKGECDLTFADLEQFSDNLLAIVLPPRHLDDPAFHERLRKLAHLYEGRCYLAASVLFRGDDARRLAKLDALAERMKTPLVATNDVHYHVPERRALQDVLTAIRLNRTVEELGFHRFASAERHLKTPQEMHRLFRRYPHAIERIQEIVELCKFELTHLRYQYPVEYEGGETPMQKLERLTWQGAAWRYPGEIPDRVSATIKREFALIAEKKIAPYFLTVHEIVKQAREMGILCQGRGSAANSAVCYCLGITSVNPDETEVLFERFLSNERNEPPDIDVDFEHERREELIQWIYKKWSRDRAALAATVIAYRSRSAIRDVGKALGLSPDTLGAMANTVWGSGSGGINIRHVREAGLDPNDPRLAMALDLSATLCGFPRHLSQHVGGFVLTDGRLDELIPIQNAAMEDRTVVEWDKDDLDALGIYKIDVLALGMLTALRKSFELIKQHYGEDHTLAMKPDDSKVYDMLCKADSIGVFQVESRAQMSMLPRLKPRQYYDLVVEVAIVRPGPIQGGMVHPYLKSRANPDDVTYPKPELRKVLERTLGVPLFQEQAMQMAIVAAGFSPAKADKLRRAMATFRRTGTIHKLKDDFINGMLGNDYEREFAERCFKQIEGFGEYGFPESHAASFAILVYVSSWVKWYFPEVFAAALLNAQPMGFYAPAQLVRDAREHDVEVRPPDINASDWDCTLEKTSGPKRALRLGFRQVTGLREADMKRLVECRGERPYRDPADVWRRGGLDKRQILALARADAFASMGLSRRDVLWAVRAFSEASLPLLEQQPHPQQSRPQHLRPRDLEPKVTLPRLTLGEQVVDDYSTLSMSLRAHPLQLLRPSLSERRMAHSQKLREACSGDFLQLAGLVLVRQRPGTASGVVFVTLEDEFGIANLVVWPKVFEAYRRVVMGSRLLGVAGKVQRDIQHDGTEGIVIHLVAERLWDWSADLDRIADLDGHFELRMGRGDQARSSTPDPRDDSAKREPRKKQPYDRSRIVLDRPTIKIASRDFH</sequence>
<dbReference type="InterPro" id="IPR011708">
    <property type="entry name" value="DNA_pol3_alpha_NTPase_dom"/>
</dbReference>
<keyword evidence="9 13" id="KW-0227">DNA damage</keyword>
<keyword evidence="6 13" id="KW-0808">Transferase</keyword>
<proteinExistence type="inferred from homology"/>
<keyword evidence="11 13" id="KW-0234">DNA repair</keyword>
<feature type="domain" description="Polymerase/histidinol phosphatase N-terminal" evidence="15">
    <location>
        <begin position="10"/>
        <end position="87"/>
    </location>
</feature>
<dbReference type="AlphaFoldDB" id="A0A1T4RM16"/>
<evidence type="ECO:0000256" key="2">
    <source>
        <dbReference type="ARBA" id="ARBA00007391"/>
    </source>
</evidence>
<dbReference type="NCBIfam" id="TIGR00594">
    <property type="entry name" value="polc"/>
    <property type="match status" value="1"/>
</dbReference>
<keyword evidence="8 13" id="KW-0235">DNA replication</keyword>
<dbReference type="Pfam" id="PF01336">
    <property type="entry name" value="tRNA_anti-codon"/>
    <property type="match status" value="1"/>
</dbReference>
<dbReference type="SUPFAM" id="SSF89550">
    <property type="entry name" value="PHP domain-like"/>
    <property type="match status" value="1"/>
</dbReference>
<evidence type="ECO:0000256" key="5">
    <source>
        <dbReference type="ARBA" id="ARBA00022490"/>
    </source>
</evidence>
<dbReference type="InterPro" id="IPR016195">
    <property type="entry name" value="Pol/histidinol_Pase-like"/>
</dbReference>
<dbReference type="GO" id="GO:0003887">
    <property type="term" value="F:DNA-directed DNA polymerase activity"/>
    <property type="evidence" value="ECO:0007669"/>
    <property type="project" value="UniProtKB-UniRule"/>
</dbReference>
<evidence type="ECO:0000313" key="16">
    <source>
        <dbReference type="EMBL" id="SKA16983.1"/>
    </source>
</evidence>
<dbReference type="InterPro" id="IPR029460">
    <property type="entry name" value="DNAPol_HHH"/>
</dbReference>
<evidence type="ECO:0000256" key="3">
    <source>
        <dbReference type="ARBA" id="ARBA00012417"/>
    </source>
</evidence>
<keyword evidence="5 13" id="KW-0963">Cytoplasm</keyword>
<dbReference type="InterPro" id="IPR040982">
    <property type="entry name" value="DNA_pol3_finger"/>
</dbReference>
<dbReference type="Gene3D" id="3.20.20.140">
    <property type="entry name" value="Metal-dependent hydrolases"/>
    <property type="match status" value="1"/>
</dbReference>
<dbReference type="OrthoDB" id="9803237at2"/>
<dbReference type="InterPro" id="IPR023073">
    <property type="entry name" value="DnaE2"/>
</dbReference>
<dbReference type="EC" id="2.7.7.7" evidence="3 13"/>